<evidence type="ECO:0000313" key="1">
    <source>
        <dbReference type="EMBL" id="MFD1461613.1"/>
    </source>
</evidence>
<keyword evidence="2" id="KW-1185">Reference proteome</keyword>
<dbReference type="RefSeq" id="WP_229524428.1">
    <property type="nucleotide sequence ID" value="NZ_JAFFQR010000064.1"/>
</dbReference>
<comment type="caution">
    <text evidence="1">The sequence shown here is derived from an EMBL/GenBank/DDBJ whole genome shotgun (WGS) entry which is preliminary data.</text>
</comment>
<evidence type="ECO:0000313" key="2">
    <source>
        <dbReference type="Proteomes" id="UP001597340"/>
    </source>
</evidence>
<name>A0ABW4DCW2_9BACL</name>
<dbReference type="EMBL" id="JBHTNZ010000009">
    <property type="protein sequence ID" value="MFD1461613.1"/>
    <property type="molecule type" value="Genomic_DNA"/>
</dbReference>
<organism evidence="1 2">
    <name type="scientific">Paenibacillus farraposensis</name>
    <dbReference type="NCBI Taxonomy" id="2807095"/>
    <lineage>
        <taxon>Bacteria</taxon>
        <taxon>Bacillati</taxon>
        <taxon>Bacillota</taxon>
        <taxon>Bacilli</taxon>
        <taxon>Bacillales</taxon>
        <taxon>Paenibacillaceae</taxon>
        <taxon>Paenibacillus</taxon>
    </lineage>
</organism>
<gene>
    <name evidence="1" type="ORF">ACFQ5D_09310</name>
</gene>
<sequence>MSNNAFDALLKSILDQHRECGVMTIDLSNDSGVSLLRGYLASAHSLGMHVGVRIAKDARPKNIDQ</sequence>
<dbReference type="Proteomes" id="UP001597340">
    <property type="component" value="Unassembled WGS sequence"/>
</dbReference>
<proteinExistence type="predicted"/>
<reference evidence="2" key="1">
    <citation type="journal article" date="2019" name="Int. J. Syst. Evol. Microbiol.">
        <title>The Global Catalogue of Microorganisms (GCM) 10K type strain sequencing project: providing services to taxonomists for standard genome sequencing and annotation.</title>
        <authorList>
            <consortium name="The Broad Institute Genomics Platform"/>
            <consortium name="The Broad Institute Genome Sequencing Center for Infectious Disease"/>
            <person name="Wu L."/>
            <person name="Ma J."/>
        </authorList>
    </citation>
    <scope>NUCLEOTIDE SEQUENCE [LARGE SCALE GENOMIC DNA]</scope>
    <source>
        <strain evidence="2">CCM 9147</strain>
    </source>
</reference>
<accession>A0ABW4DCW2</accession>
<protein>
    <submittedName>
        <fullName evidence="1">Uncharacterized protein</fullName>
    </submittedName>
</protein>